<keyword evidence="2 6" id="KW-0812">Transmembrane</keyword>
<evidence type="ECO:0000256" key="1">
    <source>
        <dbReference type="ARBA" id="ARBA00004141"/>
    </source>
</evidence>
<evidence type="ECO:0000256" key="3">
    <source>
        <dbReference type="ARBA" id="ARBA00022989"/>
    </source>
</evidence>
<dbReference type="InterPro" id="IPR047817">
    <property type="entry name" value="ABC2_TM_bact-type"/>
</dbReference>
<dbReference type="InterPro" id="IPR013525">
    <property type="entry name" value="ABC2_TM"/>
</dbReference>
<feature type="transmembrane region" description="Helical" evidence="6">
    <location>
        <begin position="242"/>
        <end position="266"/>
    </location>
</feature>
<dbReference type="GO" id="GO:0046677">
    <property type="term" value="P:response to antibiotic"/>
    <property type="evidence" value="ECO:0007669"/>
    <property type="project" value="UniProtKB-KW"/>
</dbReference>
<comment type="caution">
    <text evidence="8">The sequence shown here is derived from an EMBL/GenBank/DDBJ whole genome shotgun (WGS) entry which is preliminary data.</text>
</comment>
<dbReference type="InterPro" id="IPR000412">
    <property type="entry name" value="ABC_2_transport"/>
</dbReference>
<evidence type="ECO:0000256" key="5">
    <source>
        <dbReference type="ARBA" id="ARBA00023251"/>
    </source>
</evidence>
<feature type="transmembrane region" description="Helical" evidence="6">
    <location>
        <begin position="192"/>
        <end position="211"/>
    </location>
</feature>
<dbReference type="RefSeq" id="WP_145227505.1">
    <property type="nucleotide sequence ID" value="NZ_VIVQ01000001.1"/>
</dbReference>
<reference evidence="8 9" key="1">
    <citation type="submission" date="2019-06" db="EMBL/GenBank/DDBJ databases">
        <title>Sequencing the genomes of 1000 actinobacteria strains.</title>
        <authorList>
            <person name="Klenk H.-P."/>
        </authorList>
    </citation>
    <scope>NUCLEOTIDE SEQUENCE [LARGE SCALE GENOMIC DNA]</scope>
    <source>
        <strain evidence="8 9">DSM 19560</strain>
    </source>
</reference>
<evidence type="ECO:0000256" key="6">
    <source>
        <dbReference type="RuleBase" id="RU361157"/>
    </source>
</evidence>
<proteinExistence type="inferred from homology"/>
<dbReference type="PIRSF" id="PIRSF006648">
    <property type="entry name" value="DrrB"/>
    <property type="match status" value="1"/>
</dbReference>
<dbReference type="PROSITE" id="PS51012">
    <property type="entry name" value="ABC_TM2"/>
    <property type="match status" value="1"/>
</dbReference>
<feature type="transmembrane region" description="Helical" evidence="6">
    <location>
        <begin position="136"/>
        <end position="153"/>
    </location>
</feature>
<dbReference type="Proteomes" id="UP000318297">
    <property type="component" value="Unassembled WGS sequence"/>
</dbReference>
<dbReference type="GO" id="GO:0140359">
    <property type="term" value="F:ABC-type transporter activity"/>
    <property type="evidence" value="ECO:0007669"/>
    <property type="project" value="InterPro"/>
</dbReference>
<keyword evidence="4 6" id="KW-0472">Membrane</keyword>
<feature type="domain" description="ABC transmembrane type-2" evidence="7">
    <location>
        <begin position="39"/>
        <end position="272"/>
    </location>
</feature>
<dbReference type="PANTHER" id="PTHR43229:SF2">
    <property type="entry name" value="NODULATION PROTEIN J"/>
    <property type="match status" value="1"/>
</dbReference>
<comment type="subcellular location">
    <subcellularLocation>
        <location evidence="6">Cell membrane</location>
        <topology evidence="6">Multi-pass membrane protein</topology>
    </subcellularLocation>
    <subcellularLocation>
        <location evidence="1">Membrane</location>
        <topology evidence="1">Multi-pass membrane protein</topology>
    </subcellularLocation>
</comment>
<accession>A0A561EBV9</accession>
<comment type="similarity">
    <text evidence="6">Belongs to the ABC-2 integral membrane protein family.</text>
</comment>
<dbReference type="GO" id="GO:0043190">
    <property type="term" value="C:ATP-binding cassette (ABC) transporter complex"/>
    <property type="evidence" value="ECO:0007669"/>
    <property type="project" value="InterPro"/>
</dbReference>
<dbReference type="AlphaFoldDB" id="A0A561EBV9"/>
<dbReference type="OrthoDB" id="9778589at2"/>
<keyword evidence="5" id="KW-0046">Antibiotic resistance</keyword>
<keyword evidence="6" id="KW-0813">Transport</keyword>
<feature type="transmembrane region" description="Helical" evidence="6">
    <location>
        <begin position="159"/>
        <end position="180"/>
    </location>
</feature>
<dbReference type="PANTHER" id="PTHR43229">
    <property type="entry name" value="NODULATION PROTEIN J"/>
    <property type="match status" value="1"/>
</dbReference>
<dbReference type="Pfam" id="PF01061">
    <property type="entry name" value="ABC2_membrane"/>
    <property type="match status" value="1"/>
</dbReference>
<dbReference type="EMBL" id="VIVQ01000001">
    <property type="protein sequence ID" value="TWE13091.1"/>
    <property type="molecule type" value="Genomic_DNA"/>
</dbReference>
<evidence type="ECO:0000259" key="7">
    <source>
        <dbReference type="PROSITE" id="PS51012"/>
    </source>
</evidence>
<protein>
    <recommendedName>
        <fullName evidence="6">Transport permease protein</fullName>
    </recommendedName>
</protein>
<feature type="transmembrane region" description="Helical" evidence="6">
    <location>
        <begin position="75"/>
        <end position="94"/>
    </location>
</feature>
<gene>
    <name evidence="8" type="ORF">BKA23_1920</name>
</gene>
<dbReference type="PRINTS" id="PR00164">
    <property type="entry name" value="ABC2TRNSPORT"/>
</dbReference>
<evidence type="ECO:0000256" key="2">
    <source>
        <dbReference type="ARBA" id="ARBA00022692"/>
    </source>
</evidence>
<sequence>MSGSTTVPAPQPLDRGSGPRMTWRLLDYWATVYKRTWRGSIINSFVSPILYVVAMGVLLGGFVKADPAKLDGAHSYLAFVVPGMLSAQTMQVAIGETTYPVMGGIKWHKSYFAMLATPLRVADIVLANLGFAIFRIGSSAAVFVLVMAPFGVFTSVPGALAAFVIQLLLGLAFAAPIFAYSSVLKDEGGFSIIYRLLMIPLFLFSGAFFPLSNLPAPLEAIAVCSPLWQGVDLARMATLGTWHAGTALVHIVYLVVLAALGTWLAIRGLTRRMVK</sequence>
<keyword evidence="6" id="KW-1003">Cell membrane</keyword>
<feature type="transmembrane region" description="Helical" evidence="6">
    <location>
        <begin position="41"/>
        <end position="63"/>
    </location>
</feature>
<organism evidence="8 9">
    <name type="scientific">Rudaeicoccus suwonensis</name>
    <dbReference type="NCBI Taxonomy" id="657409"/>
    <lineage>
        <taxon>Bacteria</taxon>
        <taxon>Bacillati</taxon>
        <taxon>Actinomycetota</taxon>
        <taxon>Actinomycetes</taxon>
        <taxon>Micrococcales</taxon>
        <taxon>Dermacoccaceae</taxon>
        <taxon>Rudaeicoccus</taxon>
    </lineage>
</organism>
<keyword evidence="3 6" id="KW-1133">Transmembrane helix</keyword>
<evidence type="ECO:0000313" key="9">
    <source>
        <dbReference type="Proteomes" id="UP000318297"/>
    </source>
</evidence>
<keyword evidence="9" id="KW-1185">Reference proteome</keyword>
<evidence type="ECO:0000313" key="8">
    <source>
        <dbReference type="EMBL" id="TWE13091.1"/>
    </source>
</evidence>
<name>A0A561EBV9_9MICO</name>
<dbReference type="InterPro" id="IPR051784">
    <property type="entry name" value="Nod_factor_ABC_transporter"/>
</dbReference>
<evidence type="ECO:0000256" key="4">
    <source>
        <dbReference type="ARBA" id="ARBA00023136"/>
    </source>
</evidence>